<feature type="compositionally biased region" description="Low complexity" evidence="1">
    <location>
        <begin position="117"/>
        <end position="131"/>
    </location>
</feature>
<evidence type="ECO:0008006" key="4">
    <source>
        <dbReference type="Google" id="ProtNLM"/>
    </source>
</evidence>
<feature type="compositionally biased region" description="Pro residues" evidence="1">
    <location>
        <begin position="270"/>
        <end position="279"/>
    </location>
</feature>
<evidence type="ECO:0000313" key="3">
    <source>
        <dbReference type="Proteomes" id="UP000233524"/>
    </source>
</evidence>
<keyword evidence="3" id="KW-1185">Reference proteome</keyword>
<feature type="compositionally biased region" description="Basic and acidic residues" evidence="1">
    <location>
        <begin position="11"/>
        <end position="20"/>
    </location>
</feature>
<dbReference type="STRING" id="41688.A0A2N3N319"/>
<evidence type="ECO:0000256" key="1">
    <source>
        <dbReference type="SAM" id="MobiDB-lite"/>
    </source>
</evidence>
<dbReference type="PANTHER" id="PTHR42084">
    <property type="entry name" value="YALI0E26631P"/>
    <property type="match status" value="1"/>
</dbReference>
<dbReference type="PANTHER" id="PTHR42084:SF1">
    <property type="entry name" value="SERINE_THREONINE-PROTEIN KINASE PPK6"/>
    <property type="match status" value="1"/>
</dbReference>
<gene>
    <name evidence="2" type="ORF">jhhlp_006894</name>
</gene>
<dbReference type="InParanoid" id="A0A2N3N319"/>
<feature type="region of interest" description="Disordered" evidence="1">
    <location>
        <begin position="1"/>
        <end position="133"/>
    </location>
</feature>
<feature type="compositionally biased region" description="Polar residues" evidence="1">
    <location>
        <begin position="152"/>
        <end position="170"/>
    </location>
</feature>
<feature type="region of interest" description="Disordered" evidence="1">
    <location>
        <begin position="219"/>
        <end position="406"/>
    </location>
</feature>
<sequence>MSNDLLIDLDDFYRGPDIDAPKPANPGFQPNPLGQSFQFPSITPTPQQQPQATPATALDDDDDDWGGFETAETQAPAPQLTSPQVPIAPSVASQAASDPFGDLFSNLSSGPAPPTQPALALPQQRQEQAPPVRTRVVRASTIDLMTNNLVDFGISSNAPASKPSWSQSQPVEPPRKKDPNVLFDADDIDVEDGIYDDDEFGDFETGEALNNAVISKVAAAPVSSSQPPKATKTPASADLLGDLDLLTPEHAPEKAVKKPGPILGNLNTSVPPPFQPPLKSPSFQERNPYKGLAISAPKQGELKKSDDPNSPSPVTAWPDLDEGAFPVSQKDEWAPWDDSPEDKPAAKNPATTKITNSEPEPDNWDWDAVDELPDEKQASSGKGDLTSLDDDDYDDKEPPPTNIPPPSILMTILPGLFNLANNSLFQPTARQSAAAKKKVMSDPATISFLKGYLLIATVAGRILAGRKLRWHRDKFLAQGMAISAAGAKGMKLAGVNKAEAAREDREAADVVTAWKGQVGRVRSAVVAANAAMSASGLVVAGQQLKVPEISASMHVSTAKVVPTAPRQCVVCGLKRDERVAKVDFEVEDSFGEWWVDHWGHRACRNFWKRHEKALRQR</sequence>
<feature type="compositionally biased region" description="Polar residues" evidence="1">
    <location>
        <begin position="349"/>
        <end position="358"/>
    </location>
</feature>
<dbReference type="AlphaFoldDB" id="A0A2N3N319"/>
<feature type="compositionally biased region" description="Low complexity" evidence="1">
    <location>
        <begin position="44"/>
        <end position="57"/>
    </location>
</feature>
<protein>
    <recommendedName>
        <fullName evidence="4">Serine/threonine-protein kinase ppk6</fullName>
    </recommendedName>
</protein>
<feature type="compositionally biased region" description="Acidic residues" evidence="1">
    <location>
        <begin position="359"/>
        <end position="373"/>
    </location>
</feature>
<evidence type="ECO:0000313" key="2">
    <source>
        <dbReference type="EMBL" id="PKS06818.1"/>
    </source>
</evidence>
<proteinExistence type="predicted"/>
<dbReference type="OrthoDB" id="5420391at2759"/>
<dbReference type="VEuPathDB" id="FungiDB:jhhlp_006894"/>
<dbReference type="EMBL" id="NLAX01001033">
    <property type="protein sequence ID" value="PKS06818.1"/>
    <property type="molecule type" value="Genomic_DNA"/>
</dbReference>
<reference evidence="2 3" key="1">
    <citation type="journal article" date="2017" name="G3 (Bethesda)">
        <title>First Draft Genome Sequence of the Pathogenic Fungus Lomentospora prolificans (Formerly Scedosporium prolificans).</title>
        <authorList>
            <person name="Luo R."/>
            <person name="Zimin A."/>
            <person name="Workman R."/>
            <person name="Fan Y."/>
            <person name="Pertea G."/>
            <person name="Grossman N."/>
            <person name="Wear M.P."/>
            <person name="Jia B."/>
            <person name="Miller H."/>
            <person name="Casadevall A."/>
            <person name="Timp W."/>
            <person name="Zhang S.X."/>
            <person name="Salzberg S.L."/>
        </authorList>
    </citation>
    <scope>NUCLEOTIDE SEQUENCE [LARGE SCALE GENOMIC DNA]</scope>
    <source>
        <strain evidence="2 3">JHH-5317</strain>
    </source>
</reference>
<name>A0A2N3N319_9PEZI</name>
<feature type="region of interest" description="Disordered" evidence="1">
    <location>
        <begin position="152"/>
        <end position="181"/>
    </location>
</feature>
<accession>A0A2N3N319</accession>
<comment type="caution">
    <text evidence="2">The sequence shown here is derived from an EMBL/GenBank/DDBJ whole genome shotgun (WGS) entry which is preliminary data.</text>
</comment>
<dbReference type="Proteomes" id="UP000233524">
    <property type="component" value="Unassembled WGS sequence"/>
</dbReference>
<organism evidence="2 3">
    <name type="scientific">Lomentospora prolificans</name>
    <dbReference type="NCBI Taxonomy" id="41688"/>
    <lineage>
        <taxon>Eukaryota</taxon>
        <taxon>Fungi</taxon>
        <taxon>Dikarya</taxon>
        <taxon>Ascomycota</taxon>
        <taxon>Pezizomycotina</taxon>
        <taxon>Sordariomycetes</taxon>
        <taxon>Hypocreomycetidae</taxon>
        <taxon>Microascales</taxon>
        <taxon>Microascaceae</taxon>
        <taxon>Lomentospora</taxon>
    </lineage>
</organism>
<feature type="compositionally biased region" description="Polar residues" evidence="1">
    <location>
        <begin position="32"/>
        <end position="42"/>
    </location>
</feature>